<accession>A0ACD5DFS9</accession>
<name>A0ACD5DFS9_9LACO</name>
<organism evidence="1 2">
    <name type="scientific">Lentilactobacillus terminaliae</name>
    <dbReference type="NCBI Taxonomy" id="3003483"/>
    <lineage>
        <taxon>Bacteria</taxon>
        <taxon>Bacillati</taxon>
        <taxon>Bacillota</taxon>
        <taxon>Bacilli</taxon>
        <taxon>Lactobacillales</taxon>
        <taxon>Lactobacillaceae</taxon>
        <taxon>Lentilactobacillus</taxon>
    </lineage>
</organism>
<keyword evidence="2" id="KW-1185">Reference proteome</keyword>
<dbReference type="Proteomes" id="UP001149860">
    <property type="component" value="Chromosome"/>
</dbReference>
<reference evidence="1" key="1">
    <citation type="submission" date="2024-08" db="EMBL/GenBank/DDBJ databases">
        <title>Lentilactobacillus sp. nov., isolated from tree bark.</title>
        <authorList>
            <person name="Phuengjayaem S."/>
            <person name="Tanasupawat S."/>
        </authorList>
    </citation>
    <scope>NUCLEOTIDE SEQUENCE</scope>
    <source>
        <strain evidence="1">SPB1-3</strain>
    </source>
</reference>
<dbReference type="EMBL" id="CP168151">
    <property type="protein sequence ID" value="XFD39810.1"/>
    <property type="molecule type" value="Genomic_DNA"/>
</dbReference>
<protein>
    <submittedName>
        <fullName evidence="1">Cadmium resistance transporter</fullName>
    </submittedName>
</protein>
<evidence type="ECO:0000313" key="1">
    <source>
        <dbReference type="EMBL" id="XFD39810.1"/>
    </source>
</evidence>
<sequence>MLEALGTALLSYIGTTSDYFVVLLLVFGMYRGRLARPVFAGAYVGNLILIAVSLIIADVLKLIPEEWILGLLGFIPIFMGIKGLFSHQDEGEDAAKKLSKTNSKKVFSSVVLITVAGCGADNMAMYIPFFANTSATYVPAILVLFLVVLSIIIFSAYYLTLLPPVHVFFEKFGEMSRSIIYIALGCYVLYDAGTISHFISMI</sequence>
<proteinExistence type="predicted"/>
<evidence type="ECO:0000313" key="2">
    <source>
        <dbReference type="Proteomes" id="UP001149860"/>
    </source>
</evidence>
<gene>
    <name evidence="1" type="ORF">O0236_000455</name>
</gene>